<dbReference type="AlphaFoldDB" id="A0A6B9ZPI0"/>
<name>A0A6B9ZPI0_9BACT</name>
<evidence type="ECO:0000313" key="3">
    <source>
        <dbReference type="Proteomes" id="UP000476411"/>
    </source>
</evidence>
<proteinExistence type="predicted"/>
<evidence type="ECO:0000313" key="2">
    <source>
        <dbReference type="EMBL" id="QHS63937.1"/>
    </source>
</evidence>
<dbReference type="KEGG" id="chih:GWR21_05420"/>
<keyword evidence="3" id="KW-1185">Reference proteome</keyword>
<dbReference type="Proteomes" id="UP000476411">
    <property type="component" value="Chromosome"/>
</dbReference>
<reference evidence="2 3" key="1">
    <citation type="submission" date="2020-01" db="EMBL/GenBank/DDBJ databases">
        <title>Complete genome sequence of Chitinophaga sp. H33E-04 isolated from quinoa roots.</title>
        <authorList>
            <person name="Weon H.-Y."/>
            <person name="Lee S.A."/>
        </authorList>
    </citation>
    <scope>NUCLEOTIDE SEQUENCE [LARGE SCALE GENOMIC DNA]</scope>
    <source>
        <strain evidence="2 3">H33E-04</strain>
    </source>
</reference>
<dbReference type="EMBL" id="CP048113">
    <property type="protein sequence ID" value="QHS63937.1"/>
    <property type="molecule type" value="Genomic_DNA"/>
</dbReference>
<accession>A0A6B9ZPI0</accession>
<dbReference type="Pfam" id="PF24819">
    <property type="entry name" value="DUF7710"/>
    <property type="match status" value="1"/>
</dbReference>
<organism evidence="2 3">
    <name type="scientific">Chitinophaga agri</name>
    <dbReference type="NCBI Taxonomy" id="2703787"/>
    <lineage>
        <taxon>Bacteria</taxon>
        <taxon>Pseudomonadati</taxon>
        <taxon>Bacteroidota</taxon>
        <taxon>Chitinophagia</taxon>
        <taxon>Chitinophagales</taxon>
        <taxon>Chitinophagaceae</taxon>
        <taxon>Chitinophaga</taxon>
    </lineage>
</organism>
<feature type="domain" description="DUF7710" evidence="1">
    <location>
        <begin position="7"/>
        <end position="90"/>
    </location>
</feature>
<sequence length="92" mass="10436">MNTIESVWVFHGIDARFAGGVFTDVSLAEAWILKHRLTGVLTQYPINAGCYDWAIEEELFAPTKNEHYTSTFVGKFTTAAQEHIHFEEGIRC</sequence>
<dbReference type="InterPro" id="IPR056127">
    <property type="entry name" value="DUF7710"/>
</dbReference>
<protein>
    <recommendedName>
        <fullName evidence="1">DUF7710 domain-containing protein</fullName>
    </recommendedName>
</protein>
<gene>
    <name evidence="2" type="ORF">GWR21_05420</name>
</gene>
<evidence type="ECO:0000259" key="1">
    <source>
        <dbReference type="Pfam" id="PF24819"/>
    </source>
</evidence>